<feature type="compositionally biased region" description="Basic residues" evidence="1">
    <location>
        <begin position="8"/>
        <end position="17"/>
    </location>
</feature>
<dbReference type="KEGG" id="cfj:CFIO01_08757"/>
<dbReference type="Proteomes" id="UP000020467">
    <property type="component" value="Unassembled WGS sequence"/>
</dbReference>
<dbReference type="EMBL" id="JARH01001014">
    <property type="protein sequence ID" value="EXF74126.1"/>
    <property type="molecule type" value="Genomic_DNA"/>
</dbReference>
<organism evidence="2 3">
    <name type="scientific">Colletotrichum fioriniae PJ7</name>
    <dbReference type="NCBI Taxonomy" id="1445577"/>
    <lineage>
        <taxon>Eukaryota</taxon>
        <taxon>Fungi</taxon>
        <taxon>Dikarya</taxon>
        <taxon>Ascomycota</taxon>
        <taxon>Pezizomycotina</taxon>
        <taxon>Sordariomycetes</taxon>
        <taxon>Hypocreomycetidae</taxon>
        <taxon>Glomerellales</taxon>
        <taxon>Glomerellaceae</taxon>
        <taxon>Colletotrichum</taxon>
        <taxon>Colletotrichum acutatum species complex</taxon>
    </lineage>
</organism>
<feature type="region of interest" description="Disordered" evidence="1">
    <location>
        <begin position="1"/>
        <end position="21"/>
    </location>
</feature>
<evidence type="ECO:0000313" key="2">
    <source>
        <dbReference type="EMBL" id="EXF74126.1"/>
    </source>
</evidence>
<name>A0A010R1G1_9PEZI</name>
<proteinExistence type="predicted"/>
<dbReference type="HOGENOM" id="CLU_2037879_0_0_1"/>
<sequence length="121" mass="13738">MTICGLSRMRRTGRSPRGKGLDRVETWKQVGARGAWCLEQLLVQGNPSRGTAECWKCRAILIIKKWEKKAERQGMTSLTGWAERNIAANAYGWCGVPQLWADRRASERSTLYLLRTLPTDT</sequence>
<keyword evidence="3" id="KW-1185">Reference proteome</keyword>
<reference evidence="2 3" key="1">
    <citation type="submission" date="2014-02" db="EMBL/GenBank/DDBJ databases">
        <title>The genome sequence of Colletotrichum fioriniae PJ7.</title>
        <authorList>
            <person name="Baroncelli R."/>
            <person name="Thon M.R."/>
        </authorList>
    </citation>
    <scope>NUCLEOTIDE SEQUENCE [LARGE SCALE GENOMIC DNA]</scope>
    <source>
        <strain evidence="2 3">PJ7</strain>
    </source>
</reference>
<dbReference type="OrthoDB" id="10391120at2759"/>
<comment type="caution">
    <text evidence="2">The sequence shown here is derived from an EMBL/GenBank/DDBJ whole genome shotgun (WGS) entry which is preliminary data.</text>
</comment>
<accession>A0A010R1G1</accession>
<evidence type="ECO:0000313" key="3">
    <source>
        <dbReference type="Proteomes" id="UP000020467"/>
    </source>
</evidence>
<dbReference type="AlphaFoldDB" id="A0A010R1G1"/>
<evidence type="ECO:0000256" key="1">
    <source>
        <dbReference type="SAM" id="MobiDB-lite"/>
    </source>
</evidence>
<protein>
    <submittedName>
        <fullName evidence="2">Uncharacterized protein</fullName>
    </submittedName>
</protein>
<gene>
    <name evidence="2" type="ORF">CFIO01_08757</name>
</gene>